<accession>F1TCB0</accession>
<gene>
    <name evidence="2" type="ORF">Cpap_2711</name>
</gene>
<name>F1TCB0_9FIRM</name>
<keyword evidence="1" id="KW-0732">Signal</keyword>
<protein>
    <submittedName>
        <fullName evidence="2">Uncharacterized protein</fullName>
    </submittedName>
</protein>
<evidence type="ECO:0000256" key="1">
    <source>
        <dbReference type="SAM" id="SignalP"/>
    </source>
</evidence>
<dbReference type="Proteomes" id="UP000003860">
    <property type="component" value="Unassembled WGS sequence"/>
</dbReference>
<organism evidence="2 3">
    <name type="scientific">Ruminiclostridium papyrosolvens DSM 2782</name>
    <dbReference type="NCBI Taxonomy" id="588581"/>
    <lineage>
        <taxon>Bacteria</taxon>
        <taxon>Bacillati</taxon>
        <taxon>Bacillota</taxon>
        <taxon>Clostridia</taxon>
        <taxon>Eubacteriales</taxon>
        <taxon>Oscillospiraceae</taxon>
        <taxon>Ruminiclostridium</taxon>
    </lineage>
</organism>
<feature type="signal peptide" evidence="1">
    <location>
        <begin position="1"/>
        <end position="27"/>
    </location>
</feature>
<evidence type="ECO:0000313" key="2">
    <source>
        <dbReference type="EMBL" id="EGD48025.1"/>
    </source>
</evidence>
<keyword evidence="3" id="KW-1185">Reference proteome</keyword>
<dbReference type="STRING" id="588581.Cpap_2711"/>
<sequence length="394" mass="44906">MKLSKCLITAVTLLIVLLCLTCRNVYADDTCLGRMPDGVFPIGEDDIRMEEETVVVDLKNNTAQCEFHFYNSGKHKTILMGFPSVLTDDNDISQPVNLEVHNFKAYIGGKKIAVKKEKNTPKKDSDKPYDKFSQWYTFKVNIKPGQRIIVKNTYSFNPTYDSISNIFSGYVIRTGAAWKGTIGKAKVTFKLGDMQPYYITDLYPGNYKFVGNELVWENSNFEPTYDLSVIYNESRFKNSKKYLDNYGGDIEDINKIVKQFKEADQLAKQKNNKELIKRYNEAIAAHQNVLAVYIKSKLPDGLVKEKTSIGDIHIEKREDGDFYIGCDILGIPEQQSKITVTHIDKNGKKIVDAESSNYFICHLEASVNYEILCQVTDWKGKIIEKSTKYFAPPS</sequence>
<dbReference type="Gene3D" id="2.60.40.3680">
    <property type="match status" value="1"/>
</dbReference>
<feature type="chain" id="PRO_5003276217" evidence="1">
    <location>
        <begin position="28"/>
        <end position="394"/>
    </location>
</feature>
<comment type="caution">
    <text evidence="2">The sequence shown here is derived from an EMBL/GenBank/DDBJ whole genome shotgun (WGS) entry which is preliminary data.</text>
</comment>
<reference evidence="2" key="1">
    <citation type="submission" date="2009-07" db="EMBL/GenBank/DDBJ databases">
        <authorList>
            <consortium name="US DOE Joint Genome Institute (JGI-PGF)"/>
            <person name="Lucas S."/>
            <person name="Copeland A."/>
            <person name="Lapidus A."/>
            <person name="Glavina del Rio T."/>
            <person name="Tice H."/>
            <person name="Bruce D."/>
            <person name="Goodwin L."/>
            <person name="Pitluck S."/>
            <person name="Larimer F."/>
            <person name="Land M.L."/>
            <person name="Mouttaki H."/>
            <person name="He Z."/>
            <person name="Zhou J."/>
            <person name="Hemme C.L."/>
        </authorList>
    </citation>
    <scope>NUCLEOTIDE SEQUENCE</scope>
    <source>
        <strain evidence="2">DSM 2782</strain>
    </source>
</reference>
<dbReference type="RefSeq" id="WP_004618847.1">
    <property type="nucleotide sequence ID" value="NZ_ACXX02000005.1"/>
</dbReference>
<dbReference type="EMBL" id="ACXX02000005">
    <property type="protein sequence ID" value="EGD48025.1"/>
    <property type="molecule type" value="Genomic_DNA"/>
</dbReference>
<dbReference type="AlphaFoldDB" id="F1TCB0"/>
<dbReference type="eggNOG" id="ENOG5033JQD">
    <property type="taxonomic scope" value="Bacteria"/>
</dbReference>
<evidence type="ECO:0000313" key="3">
    <source>
        <dbReference type="Proteomes" id="UP000003860"/>
    </source>
</evidence>
<dbReference type="OrthoDB" id="1738992at2"/>
<proteinExistence type="predicted"/>
<reference evidence="2" key="2">
    <citation type="submission" date="2011-01" db="EMBL/GenBank/DDBJ databases">
        <title>The Non-contiguous Finished genome of Clostridium papyrosolvens.</title>
        <authorList>
            <person name="Lucas S."/>
            <person name="Copeland A."/>
            <person name="Lapidus A."/>
            <person name="Cheng J.-F."/>
            <person name="Goodwin L."/>
            <person name="Pitluck S."/>
            <person name="Misra M."/>
            <person name="Chertkov O."/>
            <person name="Detter J.C."/>
            <person name="Han C."/>
            <person name="Tapia R."/>
            <person name="Land M."/>
            <person name="Hauser L."/>
            <person name="Kyrpides N."/>
            <person name="Ivanova N."/>
            <person name="Pagani I."/>
            <person name="Mouttaki H."/>
            <person name="He Z."/>
            <person name="Zhou J."/>
            <person name="Hemme C.L."/>
            <person name="Woyke T."/>
        </authorList>
    </citation>
    <scope>NUCLEOTIDE SEQUENCE [LARGE SCALE GENOMIC DNA]</scope>
    <source>
        <strain evidence="2">DSM 2782</strain>
    </source>
</reference>